<dbReference type="FunFam" id="3.90.1100.10:FF:000014">
    <property type="entry name" value="DNA-directed RNA polymerase subunit beta"/>
    <property type="match status" value="1"/>
</dbReference>
<evidence type="ECO:0000256" key="6">
    <source>
        <dbReference type="ARBA" id="ARBA00023163"/>
    </source>
</evidence>
<evidence type="ECO:0000259" key="9">
    <source>
        <dbReference type="Pfam" id="PF04561"/>
    </source>
</evidence>
<dbReference type="AlphaFoldDB" id="A0A0B0PTJ2"/>
<dbReference type="Pfam" id="PF04563">
    <property type="entry name" value="RNA_pol_Rpb2_1"/>
    <property type="match status" value="1"/>
</dbReference>
<dbReference type="GO" id="GO:0003677">
    <property type="term" value="F:DNA binding"/>
    <property type="evidence" value="ECO:0007669"/>
    <property type="project" value="InterPro"/>
</dbReference>
<gene>
    <name evidence="12" type="ORF">F383_08079</name>
</gene>
<protein>
    <recommendedName>
        <fullName evidence="2">DNA-directed RNA polymerase</fullName>
        <ecNumber evidence="2">2.7.7.6</ecNumber>
    </recommendedName>
</protein>
<sequence length="617" mass="69575">MRLKQEDTLLNNNTNNLYMSEIPVDKQKLAAPIKSVVDKFQLLPEFLKVRGLVKQHLDSFNYFVNTGIKKVVSANDRIVSYIDPGIYLRFKDVRIGNPSMTTYEKINPHTCRLADMTYAAPIFADIEYVQESHGQRTRLEKKNVVMGRMPIMLRSCRCVLYGKDEAELARLGECPLDPGGYFIINGSEKGFQVIPIREQLAKNRIIIDADNKGNITASVTSISETIKSQTVIQMDKEKIYLLLNQFVKKIPIMVVMKAMGMESDQEVMQMVGADPCYSALLLPSMELACYRAVSRFLKEIEKFLMLSYSDSGVRVKQGNVHVLAYIPKNKHWHTLIRRKLRSSSSVFLCINSRVCIIADIDERGAFLILRDIFLANVPVRCNNFRPKCLYVAVMLRRMMEATLNKHAIDDKDYVGNKHLELSGQLISLLFEDLFKKTIKKVGDNIDKALAAISRSRALDPSRVSSRITHVNKALVPVSDTDTPGYVRDTAKLLCELDIISKGLQWTLSTGNLRINRFRMQSKGVTQILGRMSFIGTLGFMTKVSQQFDKSRKVSGPRALHPSQWGMLCPCDTPEGEGCGLDKNLALTTHVTTDEDEGPLISLVCTYLKLHLSVKSSS</sequence>
<reference evidence="13" key="1">
    <citation type="submission" date="2014-09" db="EMBL/GenBank/DDBJ databases">
        <authorList>
            <person name="Mudge J."/>
            <person name="Ramaraj T."/>
            <person name="Lindquist I.E."/>
            <person name="Bharti A.K."/>
            <person name="Sundararajan A."/>
            <person name="Cameron C.T."/>
            <person name="Woodward J.E."/>
            <person name="May G.D."/>
            <person name="Brubaker C."/>
            <person name="Broadhvest J."/>
            <person name="Wilkins T.A."/>
        </authorList>
    </citation>
    <scope>NUCLEOTIDE SEQUENCE</scope>
    <source>
        <strain evidence="13">cv. AKA8401</strain>
    </source>
</reference>
<dbReference type="Gene3D" id="3.90.1100.10">
    <property type="match status" value="2"/>
</dbReference>
<evidence type="ECO:0000256" key="8">
    <source>
        <dbReference type="RuleBase" id="RU000434"/>
    </source>
</evidence>
<dbReference type="InterPro" id="IPR007642">
    <property type="entry name" value="RNA_pol_Rpb2_2"/>
</dbReference>
<dbReference type="SUPFAM" id="SSF64484">
    <property type="entry name" value="beta and beta-prime subunits of DNA dependent RNA-polymerase"/>
    <property type="match status" value="1"/>
</dbReference>
<organism evidence="12 13">
    <name type="scientific">Gossypium arboreum</name>
    <name type="common">Tree cotton</name>
    <name type="synonym">Gossypium nanking</name>
    <dbReference type="NCBI Taxonomy" id="29729"/>
    <lineage>
        <taxon>Eukaryota</taxon>
        <taxon>Viridiplantae</taxon>
        <taxon>Streptophyta</taxon>
        <taxon>Embryophyta</taxon>
        <taxon>Tracheophyta</taxon>
        <taxon>Spermatophyta</taxon>
        <taxon>Magnoliopsida</taxon>
        <taxon>eudicotyledons</taxon>
        <taxon>Gunneridae</taxon>
        <taxon>Pentapetalae</taxon>
        <taxon>rosids</taxon>
        <taxon>malvids</taxon>
        <taxon>Malvales</taxon>
        <taxon>Malvaceae</taxon>
        <taxon>Malvoideae</taxon>
        <taxon>Gossypium</taxon>
    </lineage>
</organism>
<keyword evidence="6" id="KW-0804">Transcription</keyword>
<dbReference type="InterPro" id="IPR007645">
    <property type="entry name" value="RNA_pol_Rpb2_3"/>
</dbReference>
<accession>A0A0B0PTJ2</accession>
<name>A0A0B0PTJ2_GOSAR</name>
<evidence type="ECO:0000259" key="11">
    <source>
        <dbReference type="Pfam" id="PF04565"/>
    </source>
</evidence>
<dbReference type="GO" id="GO:0032549">
    <property type="term" value="F:ribonucleoside binding"/>
    <property type="evidence" value="ECO:0007669"/>
    <property type="project" value="InterPro"/>
</dbReference>
<comment type="catalytic activity">
    <reaction evidence="7">
        <text>RNA(n) + a ribonucleoside 5'-triphosphate = RNA(n+1) + diphosphate</text>
        <dbReference type="Rhea" id="RHEA:21248"/>
        <dbReference type="Rhea" id="RHEA-COMP:14527"/>
        <dbReference type="Rhea" id="RHEA-COMP:17342"/>
        <dbReference type="ChEBI" id="CHEBI:33019"/>
        <dbReference type="ChEBI" id="CHEBI:61557"/>
        <dbReference type="ChEBI" id="CHEBI:140395"/>
        <dbReference type="EC" id="2.7.7.6"/>
    </reaction>
</comment>
<feature type="domain" description="RNA polymerase beta subunit protrusion" evidence="10">
    <location>
        <begin position="51"/>
        <end position="451"/>
    </location>
</feature>
<dbReference type="Proteomes" id="UP000032142">
    <property type="component" value="Unassembled WGS sequence"/>
</dbReference>
<keyword evidence="4" id="KW-0808">Transferase</keyword>
<dbReference type="EC" id="2.7.7.6" evidence="2"/>
<comment type="similarity">
    <text evidence="1 8">Belongs to the RNA polymerase beta chain family.</text>
</comment>
<evidence type="ECO:0000256" key="5">
    <source>
        <dbReference type="ARBA" id="ARBA00022695"/>
    </source>
</evidence>
<dbReference type="GO" id="GO:0000428">
    <property type="term" value="C:DNA-directed RNA polymerase complex"/>
    <property type="evidence" value="ECO:0007669"/>
    <property type="project" value="UniProtKB-KW"/>
</dbReference>
<evidence type="ECO:0000259" key="10">
    <source>
        <dbReference type="Pfam" id="PF04563"/>
    </source>
</evidence>
<evidence type="ECO:0000256" key="4">
    <source>
        <dbReference type="ARBA" id="ARBA00022679"/>
    </source>
</evidence>
<evidence type="ECO:0000313" key="13">
    <source>
        <dbReference type="Proteomes" id="UP000032142"/>
    </source>
</evidence>
<dbReference type="InterPro" id="IPR015712">
    <property type="entry name" value="DNA-dir_RNA_pol_su2"/>
</dbReference>
<dbReference type="Pfam" id="PF04565">
    <property type="entry name" value="RNA_pol_Rpb2_3"/>
    <property type="match status" value="1"/>
</dbReference>
<dbReference type="PANTHER" id="PTHR20856">
    <property type="entry name" value="DNA-DIRECTED RNA POLYMERASE I SUBUNIT 2"/>
    <property type="match status" value="1"/>
</dbReference>
<evidence type="ECO:0000256" key="1">
    <source>
        <dbReference type="ARBA" id="ARBA00006835"/>
    </source>
</evidence>
<dbReference type="GO" id="GO:0006351">
    <property type="term" value="P:DNA-templated transcription"/>
    <property type="evidence" value="ECO:0007669"/>
    <property type="project" value="InterPro"/>
</dbReference>
<feature type="domain" description="RNA polymerase Rpb2" evidence="9">
    <location>
        <begin position="201"/>
        <end position="280"/>
    </location>
</feature>
<dbReference type="EMBL" id="KN443935">
    <property type="protein sequence ID" value="KHG28177.1"/>
    <property type="molecule type" value="Genomic_DNA"/>
</dbReference>
<proteinExistence type="inferred from homology"/>
<dbReference type="Pfam" id="PF04561">
    <property type="entry name" value="RNA_pol_Rpb2_2"/>
    <property type="match status" value="1"/>
</dbReference>
<evidence type="ECO:0000256" key="7">
    <source>
        <dbReference type="ARBA" id="ARBA00048552"/>
    </source>
</evidence>
<evidence type="ECO:0000313" key="12">
    <source>
        <dbReference type="EMBL" id="KHG28177.1"/>
    </source>
</evidence>
<evidence type="ECO:0000256" key="2">
    <source>
        <dbReference type="ARBA" id="ARBA00012418"/>
    </source>
</evidence>
<keyword evidence="5" id="KW-0548">Nucleotidyltransferase</keyword>
<evidence type="ECO:0000256" key="3">
    <source>
        <dbReference type="ARBA" id="ARBA00022478"/>
    </source>
</evidence>
<dbReference type="InterPro" id="IPR007644">
    <property type="entry name" value="RNA_pol_bsu_protrusion"/>
</dbReference>
<keyword evidence="13" id="KW-1185">Reference proteome</keyword>
<keyword evidence="3 12" id="KW-0240">DNA-directed RNA polymerase</keyword>
<feature type="domain" description="RNA polymerase Rpb2" evidence="11">
    <location>
        <begin position="526"/>
        <end position="590"/>
    </location>
</feature>
<dbReference type="GO" id="GO:0003899">
    <property type="term" value="F:DNA-directed RNA polymerase activity"/>
    <property type="evidence" value="ECO:0007669"/>
    <property type="project" value="UniProtKB-EC"/>
</dbReference>